<gene>
    <name evidence="2" type="ORF">Slati_2300400</name>
</gene>
<sequence>MSITAKSITTSVFLPTLDVKPSRRFQVRISLISSSNYATFDHSDHSVCWDKTRSTRKNEKSRRRFHVCNVVEGGAPPPSEPPFNFISWILGVAITVVLPFFSGKWASLLKLKNEVETAVETVEEIVEAVEKVAEGVEKVAEDIADDLPEGGRLRKAVDFIESVAERASNDAHLVGDFIDKVQEVEERVEEYVESLAEESTTHEYDHPQEEQEKGHDHDPPNQENTHKLH</sequence>
<reference evidence="2" key="1">
    <citation type="submission" date="2020-06" db="EMBL/GenBank/DDBJ databases">
        <authorList>
            <person name="Li T."/>
            <person name="Hu X."/>
            <person name="Zhang T."/>
            <person name="Song X."/>
            <person name="Zhang H."/>
            <person name="Dai N."/>
            <person name="Sheng W."/>
            <person name="Hou X."/>
            <person name="Wei L."/>
        </authorList>
    </citation>
    <scope>NUCLEOTIDE SEQUENCE</scope>
    <source>
        <strain evidence="2">KEN1</strain>
        <tissue evidence="2">Leaf</tissue>
    </source>
</reference>
<reference evidence="2" key="2">
    <citation type="journal article" date="2024" name="Plant">
        <title>Genomic evolution and insights into agronomic trait innovations of Sesamum species.</title>
        <authorList>
            <person name="Miao H."/>
            <person name="Wang L."/>
            <person name="Qu L."/>
            <person name="Liu H."/>
            <person name="Sun Y."/>
            <person name="Le M."/>
            <person name="Wang Q."/>
            <person name="Wei S."/>
            <person name="Zheng Y."/>
            <person name="Lin W."/>
            <person name="Duan Y."/>
            <person name="Cao H."/>
            <person name="Xiong S."/>
            <person name="Wang X."/>
            <person name="Wei L."/>
            <person name="Li C."/>
            <person name="Ma Q."/>
            <person name="Ju M."/>
            <person name="Zhao R."/>
            <person name="Li G."/>
            <person name="Mu C."/>
            <person name="Tian Q."/>
            <person name="Mei H."/>
            <person name="Zhang T."/>
            <person name="Gao T."/>
            <person name="Zhang H."/>
        </authorList>
    </citation>
    <scope>NUCLEOTIDE SEQUENCE</scope>
    <source>
        <strain evidence="2">KEN1</strain>
    </source>
</reference>
<accession>A0AAW2W8K5</accession>
<dbReference type="PANTHER" id="PTHR33735">
    <property type="entry name" value="EXPRESSED PROTEIN"/>
    <property type="match status" value="1"/>
</dbReference>
<evidence type="ECO:0000313" key="2">
    <source>
        <dbReference type="EMBL" id="KAL0438174.1"/>
    </source>
</evidence>
<comment type="caution">
    <text evidence="2">The sequence shown here is derived from an EMBL/GenBank/DDBJ whole genome shotgun (WGS) entry which is preliminary data.</text>
</comment>
<name>A0AAW2W8K5_9LAMI</name>
<dbReference type="Gene3D" id="1.10.287.700">
    <property type="entry name" value="Helix hairpin bin"/>
    <property type="match status" value="1"/>
</dbReference>
<dbReference type="AlphaFoldDB" id="A0AAW2W8K5"/>
<dbReference type="EMBL" id="JACGWN010000008">
    <property type="protein sequence ID" value="KAL0438174.1"/>
    <property type="molecule type" value="Genomic_DNA"/>
</dbReference>
<feature type="compositionally biased region" description="Basic and acidic residues" evidence="1">
    <location>
        <begin position="199"/>
        <end position="229"/>
    </location>
</feature>
<evidence type="ECO:0000256" key="1">
    <source>
        <dbReference type="SAM" id="MobiDB-lite"/>
    </source>
</evidence>
<protein>
    <submittedName>
        <fullName evidence="2">Uncharacterized protein</fullName>
    </submittedName>
</protein>
<proteinExistence type="predicted"/>
<organism evidence="2">
    <name type="scientific">Sesamum latifolium</name>
    <dbReference type="NCBI Taxonomy" id="2727402"/>
    <lineage>
        <taxon>Eukaryota</taxon>
        <taxon>Viridiplantae</taxon>
        <taxon>Streptophyta</taxon>
        <taxon>Embryophyta</taxon>
        <taxon>Tracheophyta</taxon>
        <taxon>Spermatophyta</taxon>
        <taxon>Magnoliopsida</taxon>
        <taxon>eudicotyledons</taxon>
        <taxon>Gunneridae</taxon>
        <taxon>Pentapetalae</taxon>
        <taxon>asterids</taxon>
        <taxon>lamiids</taxon>
        <taxon>Lamiales</taxon>
        <taxon>Pedaliaceae</taxon>
        <taxon>Sesamum</taxon>
    </lineage>
</organism>
<feature type="region of interest" description="Disordered" evidence="1">
    <location>
        <begin position="190"/>
        <end position="229"/>
    </location>
</feature>
<dbReference type="PANTHER" id="PTHR33735:SF26">
    <property type="entry name" value="PTERIN-BINDING DOMAIN-CONTAINING PROTEIN"/>
    <property type="match status" value="1"/>
</dbReference>